<dbReference type="Proteomes" id="UP000664369">
    <property type="component" value="Unassembled WGS sequence"/>
</dbReference>
<protein>
    <submittedName>
        <fullName evidence="1">DUF4241 domain-containing protein</fullName>
    </submittedName>
</protein>
<sequence length="236" mass="25418">MLAPLSATTDARMQEESMVPPDTAKAAVVTALPRTTHPLIFEAAFAPATLAVQGADSLRFSVSDLGRLKSESGTLVACDPINVHDAQGFAQLFPKGQFPVQLALARFRHDERVAFSRVVFSAAPVVRWQLATLPGQPPLALDDAHTYCYPVDAGAGIFADKQASDAFAAQDQATWKAVFVTKAAENGYRGFLHPFGKYNLATFSTGLGDGCYSSYIGYDRTGHVCRLLTDFGLVNW</sequence>
<reference evidence="1 2" key="1">
    <citation type="submission" date="2021-03" db="EMBL/GenBank/DDBJ databases">
        <authorList>
            <person name="Kim M.K."/>
        </authorList>
    </citation>
    <scope>NUCLEOTIDE SEQUENCE [LARGE SCALE GENOMIC DNA]</scope>
    <source>
        <strain evidence="1 2">BT442</strain>
    </source>
</reference>
<dbReference type="EMBL" id="JAGETZ010000001">
    <property type="protein sequence ID" value="MBO2007948.1"/>
    <property type="molecule type" value="Genomic_DNA"/>
</dbReference>
<name>A0ABS3Q9N4_9BACT</name>
<evidence type="ECO:0000313" key="1">
    <source>
        <dbReference type="EMBL" id="MBO2007948.1"/>
    </source>
</evidence>
<dbReference type="Pfam" id="PF14025">
    <property type="entry name" value="DUF4241"/>
    <property type="match status" value="1"/>
</dbReference>
<accession>A0ABS3Q9N4</accession>
<dbReference type="InterPro" id="IPR025335">
    <property type="entry name" value="DUF4241"/>
</dbReference>
<proteinExistence type="predicted"/>
<comment type="caution">
    <text evidence="1">The sequence shown here is derived from an EMBL/GenBank/DDBJ whole genome shotgun (WGS) entry which is preliminary data.</text>
</comment>
<dbReference type="RefSeq" id="WP_208173470.1">
    <property type="nucleotide sequence ID" value="NZ_JAGETZ010000001.1"/>
</dbReference>
<keyword evidence="2" id="KW-1185">Reference proteome</keyword>
<evidence type="ECO:0000313" key="2">
    <source>
        <dbReference type="Proteomes" id="UP000664369"/>
    </source>
</evidence>
<organism evidence="1 2">
    <name type="scientific">Hymenobacter negativus</name>
    <dbReference type="NCBI Taxonomy" id="2795026"/>
    <lineage>
        <taxon>Bacteria</taxon>
        <taxon>Pseudomonadati</taxon>
        <taxon>Bacteroidota</taxon>
        <taxon>Cytophagia</taxon>
        <taxon>Cytophagales</taxon>
        <taxon>Hymenobacteraceae</taxon>
        <taxon>Hymenobacter</taxon>
    </lineage>
</organism>
<gene>
    <name evidence="1" type="ORF">J4E00_02735</name>
</gene>